<feature type="signal peptide" evidence="5">
    <location>
        <begin position="1"/>
        <end position="22"/>
    </location>
</feature>
<protein>
    <recommendedName>
        <fullName evidence="5">Purple acid phosphatase</fullName>
        <ecNumber evidence="5">3.1.3.2</ecNumber>
    </recommendedName>
</protein>
<organism evidence="8 9">
    <name type="scientific">Chlamydomonas schloesseri</name>
    <dbReference type="NCBI Taxonomy" id="2026947"/>
    <lineage>
        <taxon>Eukaryota</taxon>
        <taxon>Viridiplantae</taxon>
        <taxon>Chlorophyta</taxon>
        <taxon>core chlorophytes</taxon>
        <taxon>Chlorophyceae</taxon>
        <taxon>CS clade</taxon>
        <taxon>Chlamydomonadales</taxon>
        <taxon>Chlamydomonadaceae</taxon>
        <taxon>Chlamydomonas</taxon>
    </lineage>
</organism>
<evidence type="ECO:0000259" key="6">
    <source>
        <dbReference type="Pfam" id="PF00149"/>
    </source>
</evidence>
<dbReference type="CDD" id="cd00839">
    <property type="entry name" value="MPP_PAPs"/>
    <property type="match status" value="1"/>
</dbReference>
<dbReference type="Gene3D" id="2.60.40.380">
    <property type="entry name" value="Purple acid phosphatase-like, N-terminal"/>
    <property type="match status" value="1"/>
</dbReference>
<dbReference type="InterPro" id="IPR015914">
    <property type="entry name" value="PAPs_N"/>
</dbReference>
<dbReference type="Pfam" id="PF16656">
    <property type="entry name" value="Pur_ac_phosph_N"/>
    <property type="match status" value="1"/>
</dbReference>
<dbReference type="AlphaFoldDB" id="A0A835WHD7"/>
<comment type="caution">
    <text evidence="8">The sequence shown here is derived from an EMBL/GenBank/DDBJ whole genome shotgun (WGS) entry which is preliminary data.</text>
</comment>
<dbReference type="EMBL" id="JAEHOD010000022">
    <property type="protein sequence ID" value="KAG2447274.1"/>
    <property type="molecule type" value="Genomic_DNA"/>
</dbReference>
<evidence type="ECO:0000256" key="5">
    <source>
        <dbReference type="RuleBase" id="RU361203"/>
    </source>
</evidence>
<evidence type="ECO:0000256" key="2">
    <source>
        <dbReference type="ARBA" id="ARBA00022729"/>
    </source>
</evidence>
<proteinExistence type="inferred from homology"/>
<evidence type="ECO:0000256" key="3">
    <source>
        <dbReference type="ARBA" id="ARBA00022801"/>
    </source>
</evidence>
<dbReference type="Proteomes" id="UP000613740">
    <property type="component" value="Unassembled WGS sequence"/>
</dbReference>
<comment type="catalytic activity">
    <reaction evidence="5">
        <text>a phosphate monoester + H2O = an alcohol + phosphate</text>
        <dbReference type="Rhea" id="RHEA:15017"/>
        <dbReference type="ChEBI" id="CHEBI:15377"/>
        <dbReference type="ChEBI" id="CHEBI:30879"/>
        <dbReference type="ChEBI" id="CHEBI:43474"/>
        <dbReference type="ChEBI" id="CHEBI:67140"/>
        <dbReference type="EC" id="3.1.3.2"/>
    </reaction>
</comment>
<evidence type="ECO:0000256" key="1">
    <source>
        <dbReference type="ARBA" id="ARBA00008723"/>
    </source>
</evidence>
<dbReference type="InterPro" id="IPR029052">
    <property type="entry name" value="Metallo-depent_PP-like"/>
</dbReference>
<dbReference type="GO" id="GO:0003993">
    <property type="term" value="F:acid phosphatase activity"/>
    <property type="evidence" value="ECO:0007669"/>
    <property type="project" value="UniProtKB-EC"/>
</dbReference>
<gene>
    <name evidence="8" type="ORF">HYH02_007604</name>
</gene>
<keyword evidence="9" id="KW-1185">Reference proteome</keyword>
<comment type="similarity">
    <text evidence="1 5">Belongs to the metallophosphoesterase superfamily. Purple acid phosphatase family.</text>
</comment>
<dbReference type="InterPro" id="IPR041792">
    <property type="entry name" value="MPP_PAP"/>
</dbReference>
<feature type="chain" id="PRO_5033102795" description="Purple acid phosphatase" evidence="5">
    <location>
        <begin position="23"/>
        <end position="559"/>
    </location>
</feature>
<dbReference type="Pfam" id="PF00149">
    <property type="entry name" value="Metallophos"/>
    <property type="match status" value="1"/>
</dbReference>
<dbReference type="PANTHER" id="PTHR22953">
    <property type="entry name" value="ACID PHOSPHATASE RELATED"/>
    <property type="match status" value="1"/>
</dbReference>
<keyword evidence="2 5" id="KW-0732">Signal</keyword>
<dbReference type="GO" id="GO:0046872">
    <property type="term" value="F:metal ion binding"/>
    <property type="evidence" value="ECO:0007669"/>
    <property type="project" value="InterPro"/>
</dbReference>
<dbReference type="SUPFAM" id="SSF49363">
    <property type="entry name" value="Purple acid phosphatase, N-terminal domain"/>
    <property type="match status" value="1"/>
</dbReference>
<keyword evidence="4" id="KW-0325">Glycoprotein</keyword>
<evidence type="ECO:0000313" key="8">
    <source>
        <dbReference type="EMBL" id="KAG2447274.1"/>
    </source>
</evidence>
<name>A0A835WHD7_9CHLO</name>
<evidence type="ECO:0000313" key="9">
    <source>
        <dbReference type="Proteomes" id="UP000613740"/>
    </source>
</evidence>
<dbReference type="PANTHER" id="PTHR22953:SF153">
    <property type="entry name" value="PURPLE ACID PHOSPHATASE"/>
    <property type="match status" value="1"/>
</dbReference>
<sequence>MPRLASMVIAALALAFAVSAHAGITVRHPEIAALYGSSQPEAATAFAELGGYALPTNSSYLRPPADGKAEQVVVNYQSAGEVVISWVVGHSSVCNDHTCAAVPVAPAGSDVVRYGSTKSSLKSRAYGAGGYYSQDYYFPASLNVTGVSDSSQFNYTSARIYSARLTGLKSATRYYYSLGKDSTVRSFKTTPRKGAFPLRIGSMADIGISVNATETIRKMGLSNPDLLLIVGDFAYANLFDFRGVLNYIPVVARGLTYSYQPRWDALGRMLEGVTGRVPVLTTQGNHEMELQSDGSMFKAWLSRFGWNSPYSKSEGTPFYYSANVGPVHMVSISPYVDFVPGTAQYDWLVRDLSNVDRSVTPWVVAMWHAPWYHTFASHYKELECHRLAVEPLLYKYGVNVALHGHVHGYERTLKVYDQVENACGTVYLTAGNAGVGLNTDFADSESLTLYSRPTSYDNSTNCTRPVTTNATLIYIAGGKICRTSDPVSGKYCPNTQPSWSARREAAHGFVTLDFLSPTRAVIKYFRNLAPDGEATESVELTRDLSCANQIRKPRNVQRQ</sequence>
<dbReference type="SUPFAM" id="SSF56300">
    <property type="entry name" value="Metallo-dependent phosphatases"/>
    <property type="match status" value="1"/>
</dbReference>
<accession>A0A835WHD7</accession>
<feature type="domain" description="Purple acid phosphatase N-terminal" evidence="7">
    <location>
        <begin position="70"/>
        <end position="189"/>
    </location>
</feature>
<dbReference type="OrthoDB" id="407721at2759"/>
<dbReference type="InterPro" id="IPR039331">
    <property type="entry name" value="PAPs-like"/>
</dbReference>
<evidence type="ECO:0000256" key="4">
    <source>
        <dbReference type="ARBA" id="ARBA00023180"/>
    </source>
</evidence>
<feature type="domain" description="Calcineurin-like phosphoesterase" evidence="6">
    <location>
        <begin position="199"/>
        <end position="409"/>
    </location>
</feature>
<reference evidence="8" key="1">
    <citation type="journal article" date="2020" name="bioRxiv">
        <title>Comparative genomics of Chlamydomonas.</title>
        <authorList>
            <person name="Craig R.J."/>
            <person name="Hasan A.R."/>
            <person name="Ness R.W."/>
            <person name="Keightley P.D."/>
        </authorList>
    </citation>
    <scope>NUCLEOTIDE SEQUENCE</scope>
    <source>
        <strain evidence="8">CCAP 11/173</strain>
    </source>
</reference>
<keyword evidence="3 5" id="KW-0378">Hydrolase</keyword>
<dbReference type="InterPro" id="IPR008963">
    <property type="entry name" value="Purple_acid_Pase-like_N"/>
</dbReference>
<dbReference type="InterPro" id="IPR004843">
    <property type="entry name" value="Calcineurin-like_PHP"/>
</dbReference>
<dbReference type="EC" id="3.1.3.2" evidence="5"/>
<dbReference type="Gene3D" id="3.60.21.10">
    <property type="match status" value="1"/>
</dbReference>
<evidence type="ECO:0000259" key="7">
    <source>
        <dbReference type="Pfam" id="PF16656"/>
    </source>
</evidence>